<name>A0AAX3DUY4_RHOPL</name>
<feature type="region of interest" description="Disordered" evidence="1">
    <location>
        <begin position="1"/>
        <end position="35"/>
    </location>
</feature>
<gene>
    <name evidence="2" type="ORF">KQX62_17105</name>
</gene>
<proteinExistence type="predicted"/>
<sequence>MSADPDPFTLGERAARENIPAEANPYHEGSEEHALWSAGHERVATELEANQSEGT</sequence>
<dbReference type="Proteomes" id="UP001163166">
    <property type="component" value="Chromosome"/>
</dbReference>
<protein>
    <submittedName>
        <fullName evidence="2">Uncharacterized protein</fullName>
    </submittedName>
</protein>
<dbReference type="EMBL" id="CP076676">
    <property type="protein sequence ID" value="UYO38431.1"/>
    <property type="molecule type" value="Genomic_DNA"/>
</dbReference>
<accession>A0AAX3DUY4</accession>
<organism evidence="2 3">
    <name type="scientific">Rhodopseudomonas palustris</name>
    <dbReference type="NCBI Taxonomy" id="1076"/>
    <lineage>
        <taxon>Bacteria</taxon>
        <taxon>Pseudomonadati</taxon>
        <taxon>Pseudomonadota</taxon>
        <taxon>Alphaproteobacteria</taxon>
        <taxon>Hyphomicrobiales</taxon>
        <taxon>Nitrobacteraceae</taxon>
        <taxon>Rhodopseudomonas</taxon>
    </lineage>
</organism>
<evidence type="ECO:0000256" key="1">
    <source>
        <dbReference type="SAM" id="MobiDB-lite"/>
    </source>
</evidence>
<evidence type="ECO:0000313" key="2">
    <source>
        <dbReference type="EMBL" id="UYO38431.1"/>
    </source>
</evidence>
<dbReference type="RefSeq" id="WP_264073964.1">
    <property type="nucleotide sequence ID" value="NZ_CP076676.1"/>
</dbReference>
<dbReference type="AlphaFoldDB" id="A0AAX3DUY4"/>
<evidence type="ECO:0000313" key="3">
    <source>
        <dbReference type="Proteomes" id="UP001163166"/>
    </source>
</evidence>
<reference evidence="2" key="1">
    <citation type="journal article" date="2022" name="Biol. Control">
        <title>In silico genomic analysis of Rhodopseudomonas palustris strains revealed potential biocontrol agents and crop yield enhancers.</title>
        <authorList>
            <person name="Surachat K."/>
            <person name="Kantachote D."/>
            <person name="Deachamag P."/>
            <person name="Wonglapsuwan M."/>
        </authorList>
    </citation>
    <scope>NUCLEOTIDE SEQUENCE</scope>
    <source>
        <strain evidence="2">TLS06</strain>
    </source>
</reference>